<dbReference type="InterPro" id="IPR045520">
    <property type="entry name" value="GPAT/DHAPAT_C"/>
</dbReference>
<keyword evidence="3 8" id="KW-0808">Transferase</keyword>
<evidence type="ECO:0000256" key="1">
    <source>
        <dbReference type="ARBA" id="ARBA00004184"/>
    </source>
</evidence>
<keyword evidence="4" id="KW-0472">Membrane</keyword>
<keyword evidence="9" id="KW-1185">Reference proteome</keyword>
<dbReference type="PANTHER" id="PTHR12563">
    <property type="entry name" value="GLYCEROL-3-PHOSPHATE ACYLTRANSFERASE"/>
    <property type="match status" value="1"/>
</dbReference>
<evidence type="ECO:0000256" key="5">
    <source>
        <dbReference type="ARBA" id="ARBA00023315"/>
    </source>
</evidence>
<feature type="region of interest" description="Disordered" evidence="6">
    <location>
        <begin position="744"/>
        <end position="771"/>
    </location>
</feature>
<evidence type="ECO:0000256" key="4">
    <source>
        <dbReference type="ARBA" id="ARBA00023136"/>
    </source>
</evidence>
<comment type="subcellular location">
    <subcellularLocation>
        <location evidence="1">Endomembrane system</location>
        <topology evidence="1">Peripheral membrane protein</topology>
    </subcellularLocation>
</comment>
<dbReference type="GO" id="GO:0004366">
    <property type="term" value="F:glycerol-3-phosphate O-acyltransferase activity"/>
    <property type="evidence" value="ECO:0007669"/>
    <property type="project" value="UniProtKB-EC"/>
</dbReference>
<dbReference type="Pfam" id="PF01553">
    <property type="entry name" value="Acyltransferase"/>
    <property type="match status" value="1"/>
</dbReference>
<proteinExistence type="inferred from homology"/>
<dbReference type="InterPro" id="IPR041728">
    <property type="entry name" value="GPAT/DHAPAT_LPLAT"/>
</dbReference>
<dbReference type="CDD" id="cd07993">
    <property type="entry name" value="LPLAT_DHAPAT-like"/>
    <property type="match status" value="1"/>
</dbReference>
<sequence>MSLDTSRSDTSSSAASDRDQLFLIDAVTDEDVQTASAWIEQHSRVPDPRTVPMTGRALDRVLEGLTDGDPLVTPIRVVHTKPESPSRGLRRWIRPRKGDARVAVGEPATLSDLRRRFEATAGRSLSTYVARQASLTLDRAERDIIGNEYKVPRFVVEELTERSQFRRDLAELAKSVNTPLAEVRARVHRILNEMVATENKQAVELWGQLGAFFSRAYRVEVDDESLAALRELDKSYPLVFLPNHRSYLDPLVLRPALLEQGLPLNHVMGGINVGFWPIGPLAKRSGVVLIQRKFSDDVYKWTLRQYMSFLLSKKFNLEWYIEGGRSRTGKLRPPRFGLLTYLVDALENSTAADAYLVPTSITYDRLHEVGAMTAEMHGAQKQAEGIRMAIDYVRAQGKIRGTVYLRFGTPMSVRTFLEEHEDKRVAVQRAALAVSHAINEATPVTPAALVAMAMLGTEDRALDMAEMCGVIDPLAHYIRLRGLPTAGGVDLTDRAVVTAALRTQVTAGVVTRFDDGPEPLYRLAQDKHLVASFFRNNTVHFFVMRAIGELVVLRTEDSDTGRTGADDLWRSALELRDLLKFEFFFGDKREFGARLEAEVDLIDPTWRERLDTPGYAVQTLERQPLHLAHRVLQPIFEAYQVVADRLVLADPRAEFDKSAFLTECLGVAHSRRLRQELDHSEAISNELFDTALQLADNRGLLDSSEPDVTQRRVQFAVEIAAWGRVSRRIRAMVYRRLADHSLTGYAGAADSPHTEPTPEHPSGTDRSGGAR</sequence>
<evidence type="ECO:0000313" key="9">
    <source>
        <dbReference type="Proteomes" id="UP000825228"/>
    </source>
</evidence>
<evidence type="ECO:0000256" key="6">
    <source>
        <dbReference type="SAM" id="MobiDB-lite"/>
    </source>
</evidence>
<dbReference type="InterPro" id="IPR002123">
    <property type="entry name" value="Plipid/glycerol_acylTrfase"/>
</dbReference>
<evidence type="ECO:0000256" key="2">
    <source>
        <dbReference type="ARBA" id="ARBA00007937"/>
    </source>
</evidence>
<dbReference type="RefSeq" id="WP_222686245.1">
    <property type="nucleotide sequence ID" value="NZ_JABUBT010000071.1"/>
</dbReference>
<keyword evidence="5 8" id="KW-0012">Acyltransferase</keyword>
<organism evidence="8 9">
    <name type="scientific">Rhodococcoides corynebacterioides</name>
    <dbReference type="NCBI Taxonomy" id="53972"/>
    <lineage>
        <taxon>Bacteria</taxon>
        <taxon>Bacillati</taxon>
        <taxon>Actinomycetota</taxon>
        <taxon>Actinomycetes</taxon>
        <taxon>Mycobacteriales</taxon>
        <taxon>Nocardiaceae</taxon>
        <taxon>Rhodococcoides</taxon>
    </lineage>
</organism>
<comment type="similarity">
    <text evidence="2">Belongs to the GPAT/DAPAT family.</text>
</comment>
<dbReference type="NCBIfam" id="NF002886">
    <property type="entry name" value="PRK03355.1"/>
    <property type="match status" value="1"/>
</dbReference>
<dbReference type="SUPFAM" id="SSF69593">
    <property type="entry name" value="Glycerol-3-phosphate (1)-acyltransferase"/>
    <property type="match status" value="1"/>
</dbReference>
<dbReference type="InterPro" id="IPR022284">
    <property type="entry name" value="GPAT/DHAPAT"/>
</dbReference>
<feature type="domain" description="Phospholipid/glycerol acyltransferase" evidence="7">
    <location>
        <begin position="238"/>
        <end position="364"/>
    </location>
</feature>
<gene>
    <name evidence="8" type="ORF">HQ603_18680</name>
</gene>
<evidence type="ECO:0000256" key="3">
    <source>
        <dbReference type="ARBA" id="ARBA00022679"/>
    </source>
</evidence>
<dbReference type="EMBL" id="JABUBU010000042">
    <property type="protein sequence ID" value="MBY6368775.1"/>
    <property type="molecule type" value="Genomic_DNA"/>
</dbReference>
<protein>
    <submittedName>
        <fullName evidence="8">Glycerol-3-phosphate 1-O-acyltransferase</fullName>
        <ecNumber evidence="8">2.3.1.15</ecNumber>
    </submittedName>
</protein>
<dbReference type="PANTHER" id="PTHR12563:SF17">
    <property type="entry name" value="DIHYDROXYACETONE PHOSPHATE ACYLTRANSFERASE"/>
    <property type="match status" value="1"/>
</dbReference>
<comment type="caution">
    <text evidence="8">The sequence shown here is derived from an EMBL/GenBank/DDBJ whole genome shotgun (WGS) entry which is preliminary data.</text>
</comment>
<dbReference type="EC" id="2.3.1.15" evidence="8"/>
<accession>A0ABS7P8L5</accession>
<evidence type="ECO:0000259" key="7">
    <source>
        <dbReference type="SMART" id="SM00563"/>
    </source>
</evidence>
<dbReference type="SMART" id="SM00563">
    <property type="entry name" value="PlsC"/>
    <property type="match status" value="1"/>
</dbReference>
<dbReference type="Proteomes" id="UP000825228">
    <property type="component" value="Unassembled WGS sequence"/>
</dbReference>
<evidence type="ECO:0000313" key="8">
    <source>
        <dbReference type="EMBL" id="MBY6368775.1"/>
    </source>
</evidence>
<name>A0ABS7P8L5_9NOCA</name>
<reference evidence="8 9" key="1">
    <citation type="submission" date="2020-06" db="EMBL/GenBank/DDBJ databases">
        <title>Taxonomy, biology and ecology of Rhodococcus bacteria occurring in California pistachio and other woody hosts as revealed by genome sequence analyses.</title>
        <authorList>
            <person name="Gai Y."/>
            <person name="Riely B."/>
        </authorList>
    </citation>
    <scope>NUCLEOTIDE SEQUENCE [LARGE SCALE GENOMIC DNA]</scope>
    <source>
        <strain evidence="8 9">BP-281</strain>
    </source>
</reference>
<dbReference type="Pfam" id="PF19277">
    <property type="entry name" value="GPAT_C"/>
    <property type="match status" value="1"/>
</dbReference>